<dbReference type="Pfam" id="PF01297">
    <property type="entry name" value="ZnuA"/>
    <property type="match status" value="1"/>
</dbReference>
<proteinExistence type="inferred from homology"/>
<comment type="caution">
    <text evidence="6">The sequence shown here is derived from an EMBL/GenBank/DDBJ whole genome shotgun (WGS) entry which is preliminary data.</text>
</comment>
<dbReference type="PANTHER" id="PTHR42953">
    <property type="entry name" value="HIGH-AFFINITY ZINC UPTAKE SYSTEM PROTEIN ZNUA-RELATED"/>
    <property type="match status" value="1"/>
</dbReference>
<dbReference type="GO" id="GO:0046872">
    <property type="term" value="F:metal ion binding"/>
    <property type="evidence" value="ECO:0007669"/>
    <property type="project" value="InterPro"/>
</dbReference>
<dbReference type="SUPFAM" id="SSF53807">
    <property type="entry name" value="Helical backbone' metal receptor"/>
    <property type="match status" value="1"/>
</dbReference>
<evidence type="ECO:0000313" key="6">
    <source>
        <dbReference type="EMBL" id="TVM31723.1"/>
    </source>
</evidence>
<evidence type="ECO:0000256" key="5">
    <source>
        <dbReference type="SAM" id="SignalP"/>
    </source>
</evidence>
<dbReference type="AlphaFoldDB" id="A0A6P1ZCQ2"/>
<reference evidence="6 7" key="1">
    <citation type="submission" date="2018-06" db="EMBL/GenBank/DDBJ databases">
        <title>Complete genome of Desulfovibrio marinus P48SEP.</title>
        <authorList>
            <person name="Crispim J.S."/>
            <person name="Vidigal P.M.P."/>
            <person name="Silva L.C.F."/>
            <person name="Araujo L.C."/>
            <person name="Laguardia C.N."/>
            <person name="Dias R.S."/>
            <person name="Sousa M.P."/>
            <person name="Paula S.O."/>
            <person name="Silva C."/>
        </authorList>
    </citation>
    <scope>NUCLEOTIDE SEQUENCE [LARGE SCALE GENOMIC DNA]</scope>
    <source>
        <strain evidence="6 7">P48SEP</strain>
    </source>
</reference>
<feature type="region of interest" description="Disordered" evidence="4">
    <location>
        <begin position="115"/>
        <end position="151"/>
    </location>
</feature>
<evidence type="ECO:0000256" key="2">
    <source>
        <dbReference type="ARBA" id="ARBA00022448"/>
    </source>
</evidence>
<name>A0A6P1ZCQ2_9BACT</name>
<evidence type="ECO:0000256" key="1">
    <source>
        <dbReference type="ARBA" id="ARBA00011028"/>
    </source>
</evidence>
<dbReference type="GO" id="GO:0030001">
    <property type="term" value="P:metal ion transport"/>
    <property type="evidence" value="ECO:0007669"/>
    <property type="project" value="InterPro"/>
</dbReference>
<comment type="similarity">
    <text evidence="1">Belongs to the bacterial solute-binding protein 9 family.</text>
</comment>
<dbReference type="EMBL" id="QMIF01000014">
    <property type="protein sequence ID" value="TVM31723.1"/>
    <property type="molecule type" value="Genomic_DNA"/>
</dbReference>
<evidence type="ECO:0000313" key="7">
    <source>
        <dbReference type="Proteomes" id="UP000434052"/>
    </source>
</evidence>
<dbReference type="OrthoDB" id="9810636at2"/>
<feature type="chain" id="PRO_5026930763" evidence="5">
    <location>
        <begin position="22"/>
        <end position="313"/>
    </location>
</feature>
<keyword evidence="3 5" id="KW-0732">Signal</keyword>
<keyword evidence="2" id="KW-0813">Transport</keyword>
<dbReference type="InterPro" id="IPR006127">
    <property type="entry name" value="ZnuA-like"/>
</dbReference>
<dbReference type="Proteomes" id="UP000434052">
    <property type="component" value="Unassembled WGS sequence"/>
</dbReference>
<dbReference type="RefSeq" id="WP_144306681.1">
    <property type="nucleotide sequence ID" value="NZ_QMIF01000014.1"/>
</dbReference>
<dbReference type="Gene3D" id="3.40.50.1980">
    <property type="entry name" value="Nitrogenase molybdenum iron protein domain"/>
    <property type="match status" value="2"/>
</dbReference>
<evidence type="ECO:0000256" key="4">
    <source>
        <dbReference type="SAM" id="MobiDB-lite"/>
    </source>
</evidence>
<evidence type="ECO:0000256" key="3">
    <source>
        <dbReference type="ARBA" id="ARBA00022729"/>
    </source>
</evidence>
<organism evidence="6 7">
    <name type="scientific">Oceanidesulfovibrio marinus</name>
    <dbReference type="NCBI Taxonomy" id="370038"/>
    <lineage>
        <taxon>Bacteria</taxon>
        <taxon>Pseudomonadati</taxon>
        <taxon>Thermodesulfobacteriota</taxon>
        <taxon>Desulfovibrionia</taxon>
        <taxon>Desulfovibrionales</taxon>
        <taxon>Desulfovibrionaceae</taxon>
        <taxon>Oceanidesulfovibrio</taxon>
    </lineage>
</organism>
<feature type="compositionally biased region" description="Basic and acidic residues" evidence="4">
    <location>
        <begin position="115"/>
        <end position="142"/>
    </location>
</feature>
<dbReference type="PANTHER" id="PTHR42953:SF3">
    <property type="entry name" value="HIGH-AFFINITY ZINC UPTAKE SYSTEM PROTEIN ZNUA"/>
    <property type="match status" value="1"/>
</dbReference>
<dbReference type="InterPro" id="IPR050492">
    <property type="entry name" value="Bact_metal-bind_prot9"/>
</dbReference>
<feature type="signal peptide" evidence="5">
    <location>
        <begin position="1"/>
        <end position="21"/>
    </location>
</feature>
<accession>A0A6P1ZCQ2</accession>
<sequence>MAFRKILFLLAFLICATPAMAAAAPTVFVSIVPQRYFVDKIAGDMVETQVMVLPGQSPATYEPSPRQMAALSDASCYLAIGVPFENVWLPRFQDASPNLAIVHTDAGIEKRAMKAAHHHEDEHEHGHEEAGHEEGRHEDAHEHGHHHEHGLDPHVWLSPTLAKTIARNTCDALIAVLPDKEPALRANLDALLKKIDTLDASIRTILAPIPQDKRRFLVFHPSWGYFAQDYDLEQISIEMEGKEPGPAQLARIIDKAKTENIAVVFAQPQFSATSANVIAQEIGGRVEMLDPLAEDWDANLTRAATVFQKALAQ</sequence>
<protein>
    <submittedName>
        <fullName evidence="6">ABC transporter substrate-binding protein</fullName>
    </submittedName>
</protein>
<gene>
    <name evidence="6" type="ORF">DQK91_17450</name>
</gene>